<dbReference type="STRING" id="139825.A0A401GY64"/>
<protein>
    <submittedName>
        <fullName evidence="1">Uncharacterized protein</fullName>
    </submittedName>
</protein>
<sequence>MIRNTTKYGQQLHRIAAAWPGDPFRPNIQLKTFLQSLSDHPNLTPQAVEAARELQDNVYQKRFSLSEKMLQPASMPHHYTRLLEAFDKSAKGIRRPWWKIFFNIW</sequence>
<dbReference type="RefSeq" id="XP_027618012.1">
    <property type="nucleotide sequence ID" value="XM_027762211.1"/>
</dbReference>
<dbReference type="GeneID" id="38784016"/>
<organism evidence="1 2">
    <name type="scientific">Sparassis crispa</name>
    <dbReference type="NCBI Taxonomy" id="139825"/>
    <lineage>
        <taxon>Eukaryota</taxon>
        <taxon>Fungi</taxon>
        <taxon>Dikarya</taxon>
        <taxon>Basidiomycota</taxon>
        <taxon>Agaricomycotina</taxon>
        <taxon>Agaricomycetes</taxon>
        <taxon>Polyporales</taxon>
        <taxon>Sparassidaceae</taxon>
        <taxon>Sparassis</taxon>
    </lineage>
</organism>
<dbReference type="Proteomes" id="UP000287166">
    <property type="component" value="Unassembled WGS sequence"/>
</dbReference>
<keyword evidence="2" id="KW-1185">Reference proteome</keyword>
<dbReference type="Pfam" id="PF20180">
    <property type="entry name" value="UQCC2_CBP6"/>
    <property type="match status" value="1"/>
</dbReference>
<accession>A0A401GY64</accession>
<dbReference type="OrthoDB" id="2107880at2759"/>
<dbReference type="GO" id="GO:0034551">
    <property type="term" value="P:mitochondrial respiratory chain complex III assembly"/>
    <property type="evidence" value="ECO:0007669"/>
    <property type="project" value="TreeGrafter"/>
</dbReference>
<dbReference type="EMBL" id="BFAD01000010">
    <property type="protein sequence ID" value="GBE87099.1"/>
    <property type="molecule type" value="Genomic_DNA"/>
</dbReference>
<dbReference type="AlphaFoldDB" id="A0A401GY64"/>
<dbReference type="GO" id="GO:0061671">
    <property type="term" value="C:Cbp3p-Cbp6 complex"/>
    <property type="evidence" value="ECO:0007669"/>
    <property type="project" value="InterPro"/>
</dbReference>
<evidence type="ECO:0000313" key="2">
    <source>
        <dbReference type="Proteomes" id="UP000287166"/>
    </source>
</evidence>
<dbReference type="InParanoid" id="A0A401GY64"/>
<reference evidence="1 2" key="1">
    <citation type="journal article" date="2018" name="Sci. Rep.">
        <title>Genome sequence of the cauliflower mushroom Sparassis crispa (Hanabiratake) and its association with beneficial usage.</title>
        <authorList>
            <person name="Kiyama R."/>
            <person name="Furutani Y."/>
            <person name="Kawaguchi K."/>
            <person name="Nakanishi T."/>
        </authorList>
    </citation>
    <scope>NUCLEOTIDE SEQUENCE [LARGE SCALE GENOMIC DNA]</scope>
</reference>
<dbReference type="PANTHER" id="PTHR28250:SF1">
    <property type="entry name" value="CYTOCHROME B PRE-MRNA-PROCESSING PROTEIN 6"/>
    <property type="match status" value="1"/>
</dbReference>
<gene>
    <name evidence="1" type="ORF">SCP_1003460</name>
</gene>
<comment type="caution">
    <text evidence="1">The sequence shown here is derived from an EMBL/GenBank/DDBJ whole genome shotgun (WGS) entry which is preliminary data.</text>
</comment>
<name>A0A401GY64_9APHY</name>
<dbReference type="PANTHER" id="PTHR28250">
    <property type="entry name" value="CYTOCHROME B PRE-MRNA-PROCESSING PROTEIN 6"/>
    <property type="match status" value="1"/>
</dbReference>
<proteinExistence type="predicted"/>
<dbReference type="GO" id="GO:0043022">
    <property type="term" value="F:ribosome binding"/>
    <property type="evidence" value="ECO:0007669"/>
    <property type="project" value="InterPro"/>
</dbReference>
<evidence type="ECO:0000313" key="1">
    <source>
        <dbReference type="EMBL" id="GBE87099.1"/>
    </source>
</evidence>
<dbReference type="InterPro" id="IPR037653">
    <property type="entry name" value="Cbp6"/>
</dbReference>